<dbReference type="SMART" id="SM00862">
    <property type="entry name" value="Trans_reg_C"/>
    <property type="match status" value="1"/>
</dbReference>
<dbReference type="PANTHER" id="PTHR35807:SF1">
    <property type="entry name" value="TRANSCRIPTIONAL REGULATOR REDD"/>
    <property type="match status" value="1"/>
</dbReference>
<proteinExistence type="inferred from homology"/>
<dbReference type="Pfam" id="PF13374">
    <property type="entry name" value="TPR_10"/>
    <property type="match status" value="1"/>
</dbReference>
<dbReference type="Gene3D" id="1.10.10.10">
    <property type="entry name" value="Winged helix-like DNA-binding domain superfamily/Winged helix DNA-binding domain"/>
    <property type="match status" value="1"/>
</dbReference>
<keyword evidence="2" id="KW-0805">Transcription regulation</keyword>
<dbReference type="InterPro" id="IPR036388">
    <property type="entry name" value="WH-like_DNA-bd_sf"/>
</dbReference>
<comment type="similarity">
    <text evidence="1">Belongs to the AfsR/DnrI/RedD regulatory family.</text>
</comment>
<dbReference type="InterPro" id="IPR019734">
    <property type="entry name" value="TPR_rpt"/>
</dbReference>
<dbReference type="GO" id="GO:0003677">
    <property type="term" value="F:DNA binding"/>
    <property type="evidence" value="ECO:0007669"/>
    <property type="project" value="UniProtKB-UniRule"/>
</dbReference>
<dbReference type="CDD" id="cd15831">
    <property type="entry name" value="BTAD"/>
    <property type="match status" value="1"/>
</dbReference>
<gene>
    <name evidence="7" type="ORF">SAMN04489764_3858</name>
</gene>
<feature type="domain" description="OmpR/PhoB-type" evidence="6">
    <location>
        <begin position="1"/>
        <end position="92"/>
    </location>
</feature>
<dbReference type="Proteomes" id="UP000217103">
    <property type="component" value="Unassembled WGS sequence"/>
</dbReference>
<dbReference type="STRING" id="35622.SAMN04489764_3858"/>
<dbReference type="PRINTS" id="PR00364">
    <property type="entry name" value="DISEASERSIST"/>
</dbReference>
<dbReference type="InterPro" id="IPR016032">
    <property type="entry name" value="Sig_transdc_resp-reg_C-effctor"/>
</dbReference>
<keyword evidence="3 5" id="KW-0238">DNA-binding</keyword>
<feature type="DNA-binding region" description="OmpR/PhoB-type" evidence="5">
    <location>
        <begin position="1"/>
        <end position="92"/>
    </location>
</feature>
<dbReference type="InterPro" id="IPR005158">
    <property type="entry name" value="BTAD"/>
</dbReference>
<name>A0A1H1GVL9_9ACTN</name>
<dbReference type="InterPro" id="IPR001867">
    <property type="entry name" value="OmpR/PhoB-type_DNA-bd"/>
</dbReference>
<dbReference type="GO" id="GO:0006355">
    <property type="term" value="P:regulation of DNA-templated transcription"/>
    <property type="evidence" value="ECO:0007669"/>
    <property type="project" value="InterPro"/>
</dbReference>
<evidence type="ECO:0000313" key="7">
    <source>
        <dbReference type="EMBL" id="SDR17262.1"/>
    </source>
</evidence>
<evidence type="ECO:0000256" key="3">
    <source>
        <dbReference type="ARBA" id="ARBA00023125"/>
    </source>
</evidence>
<dbReference type="SMART" id="SM00028">
    <property type="entry name" value="TPR"/>
    <property type="match status" value="5"/>
</dbReference>
<dbReference type="SUPFAM" id="SSF52540">
    <property type="entry name" value="P-loop containing nucleoside triphosphate hydrolases"/>
    <property type="match status" value="1"/>
</dbReference>
<dbReference type="GO" id="GO:0043531">
    <property type="term" value="F:ADP binding"/>
    <property type="evidence" value="ECO:0007669"/>
    <property type="project" value="InterPro"/>
</dbReference>
<reference evidence="7 8" key="1">
    <citation type="submission" date="2016-10" db="EMBL/GenBank/DDBJ databases">
        <authorList>
            <person name="de Groot N.N."/>
        </authorList>
    </citation>
    <scope>NUCLEOTIDE SEQUENCE [LARGE SCALE GENOMIC DNA]</scope>
    <source>
        <strain evidence="7 8">DSM 43794</strain>
    </source>
</reference>
<dbReference type="FunFam" id="1.25.40.10:FF:000222">
    <property type="entry name" value="SARP family transcriptional regulator"/>
    <property type="match status" value="1"/>
</dbReference>
<evidence type="ECO:0000256" key="5">
    <source>
        <dbReference type="PROSITE-ProRule" id="PRU01091"/>
    </source>
</evidence>
<evidence type="ECO:0000259" key="6">
    <source>
        <dbReference type="PROSITE" id="PS51755"/>
    </source>
</evidence>
<dbReference type="RefSeq" id="WP_131815584.1">
    <property type="nucleotide sequence ID" value="NZ_FNKK01000002.1"/>
</dbReference>
<sequence>MRFRVLGPLTVVTDDGEVLIGGNKLRVVLAGLLLCPGETVPVPRLASWLWDGEADDPDRARATVHTYVNRLRGRLGRHDVIRTARDGYRAEVDADSLDLLRFRELARSGRQAAAAGDLTTAARLLSQALDLWRGPVLADVDSPSLHAQEVEPLVEEWLRVQEQWLDIGLRTGKHADLVPRLRELTRDHPLREPFWERLMIALHRSGRHAEALQTYQSLRELLAEELGVDPGPSVRETYQAILTEDPALAAPETANLAMAVRPPVPRQLRPDIPGFAGRHAELAALDGVLREVASGKPGGPRIVSLQGTAGAGKTALAIHWAHRVSDRFPDGQLYLDLHGHGPERPVDPAVALESLLRALGTPADRIPTSLDERAALFRTLMTGRRALILLDNARSSEQIRPLVPNSDGMVLITSRNQLRGFVVQYGARRIVLDQMPPAEATELLAGVIGTDRVAAEPDAVAEIVERCARLPLALRIFAERAARFPHTPLRDLVAELRDERTRLTALHTGDGDDTDLRMVFSWTYNALEPEAARLFRLLGVHPGPEISVGAAAALAGREPAEVTRLLDRLTADHLLRSRSPGRYDFHDLLRVYAAERAREEEDHDAALRRVLDWYLHTAHDAAEHLPDGAPPFSPGLVPRDVRPHDFNDPEGAVGWYEEELPNLMAATHAAAARGWTHYAWRLPRVLSAFLDFHVPGPAWAELYRVAAEACRAEGELREEGVALNHLAQVYTRMGDLAEAVACHGRALEAARRTGDRELEGEVLIRLGTAEFRRGRPAESTECYTAALTIARESGDRHLEAEARVDIAQNLNEAGRFAEALEHAEAALRVATATGDRYRRGEALRAVGTAHAGAGRHTEATAAFREALTLMRQFEDRRGEADLLTRLGHALRAAGDLTGARERLHEALAIFTELDDDRATNVQRNLAEIGPRAHRPPPGA</sequence>
<accession>A0A1H1GVL9</accession>
<dbReference type="GO" id="GO:0000160">
    <property type="term" value="P:phosphorelay signal transduction system"/>
    <property type="evidence" value="ECO:0007669"/>
    <property type="project" value="InterPro"/>
</dbReference>
<dbReference type="InterPro" id="IPR027417">
    <property type="entry name" value="P-loop_NTPase"/>
</dbReference>
<evidence type="ECO:0000313" key="8">
    <source>
        <dbReference type="Proteomes" id="UP000217103"/>
    </source>
</evidence>
<dbReference type="Pfam" id="PF13424">
    <property type="entry name" value="TPR_12"/>
    <property type="match status" value="2"/>
</dbReference>
<keyword evidence="4" id="KW-0804">Transcription</keyword>
<dbReference type="AlphaFoldDB" id="A0A1H1GVL9"/>
<dbReference type="Pfam" id="PF03704">
    <property type="entry name" value="BTAD"/>
    <property type="match status" value="1"/>
</dbReference>
<evidence type="ECO:0000256" key="1">
    <source>
        <dbReference type="ARBA" id="ARBA00005820"/>
    </source>
</evidence>
<evidence type="ECO:0000256" key="4">
    <source>
        <dbReference type="ARBA" id="ARBA00023163"/>
    </source>
</evidence>
<keyword evidence="8" id="KW-1185">Reference proteome</keyword>
<dbReference type="SUPFAM" id="SSF46894">
    <property type="entry name" value="C-terminal effector domain of the bipartite response regulators"/>
    <property type="match status" value="1"/>
</dbReference>
<dbReference type="Gene3D" id="1.25.40.10">
    <property type="entry name" value="Tetratricopeptide repeat domain"/>
    <property type="match status" value="3"/>
</dbReference>
<dbReference type="InterPro" id="IPR011990">
    <property type="entry name" value="TPR-like_helical_dom_sf"/>
</dbReference>
<dbReference type="PROSITE" id="PS51755">
    <property type="entry name" value="OMPR_PHOB"/>
    <property type="match status" value="1"/>
</dbReference>
<evidence type="ECO:0000256" key="2">
    <source>
        <dbReference type="ARBA" id="ARBA00023015"/>
    </source>
</evidence>
<dbReference type="SMART" id="SM01043">
    <property type="entry name" value="BTAD"/>
    <property type="match status" value="1"/>
</dbReference>
<organism evidence="7 8">
    <name type="scientific">Thermostaphylospora chromogena</name>
    <dbReference type="NCBI Taxonomy" id="35622"/>
    <lineage>
        <taxon>Bacteria</taxon>
        <taxon>Bacillati</taxon>
        <taxon>Actinomycetota</taxon>
        <taxon>Actinomycetes</taxon>
        <taxon>Streptosporangiales</taxon>
        <taxon>Thermomonosporaceae</taxon>
        <taxon>Thermostaphylospora</taxon>
    </lineage>
</organism>
<dbReference type="OrthoDB" id="5521887at2"/>
<dbReference type="Gene3D" id="3.40.50.300">
    <property type="entry name" value="P-loop containing nucleotide triphosphate hydrolases"/>
    <property type="match status" value="1"/>
</dbReference>
<protein>
    <submittedName>
        <fullName evidence="7">DNA-binding transcriptional activator of the SARP family</fullName>
    </submittedName>
</protein>
<dbReference type="PANTHER" id="PTHR35807">
    <property type="entry name" value="TRANSCRIPTIONAL REGULATOR REDD-RELATED"/>
    <property type="match status" value="1"/>
</dbReference>
<dbReference type="EMBL" id="FNKK01000002">
    <property type="protein sequence ID" value="SDR17262.1"/>
    <property type="molecule type" value="Genomic_DNA"/>
</dbReference>
<dbReference type="InterPro" id="IPR051677">
    <property type="entry name" value="AfsR-DnrI-RedD_regulator"/>
</dbReference>
<dbReference type="SUPFAM" id="SSF48452">
    <property type="entry name" value="TPR-like"/>
    <property type="match status" value="2"/>
</dbReference>